<dbReference type="Proteomes" id="UP001239111">
    <property type="component" value="Chromosome 4"/>
</dbReference>
<organism evidence="1 2">
    <name type="scientific">Eretmocerus hayati</name>
    <dbReference type="NCBI Taxonomy" id="131215"/>
    <lineage>
        <taxon>Eukaryota</taxon>
        <taxon>Metazoa</taxon>
        <taxon>Ecdysozoa</taxon>
        <taxon>Arthropoda</taxon>
        <taxon>Hexapoda</taxon>
        <taxon>Insecta</taxon>
        <taxon>Pterygota</taxon>
        <taxon>Neoptera</taxon>
        <taxon>Endopterygota</taxon>
        <taxon>Hymenoptera</taxon>
        <taxon>Apocrita</taxon>
        <taxon>Proctotrupomorpha</taxon>
        <taxon>Chalcidoidea</taxon>
        <taxon>Aphelinidae</taxon>
        <taxon>Aphelininae</taxon>
        <taxon>Eretmocerus</taxon>
    </lineage>
</organism>
<dbReference type="EMBL" id="CM056744">
    <property type="protein sequence ID" value="KAJ8664739.1"/>
    <property type="molecule type" value="Genomic_DNA"/>
</dbReference>
<gene>
    <name evidence="1" type="ORF">QAD02_006401</name>
</gene>
<protein>
    <submittedName>
        <fullName evidence="1">Uncharacterized protein</fullName>
    </submittedName>
</protein>
<comment type="caution">
    <text evidence="1">The sequence shown here is derived from an EMBL/GenBank/DDBJ whole genome shotgun (WGS) entry which is preliminary data.</text>
</comment>
<sequence length="427" mass="46811">MKPVISCLSAILFISSCLAAPQQGGSDDKSLGALIDNVFGKNPNQQNAQQPQQSDKATQTDNLDALIQDVFAKPAPQGSQNSGDDGCECVPYYQCQNGTIIKDGLGIIDIRLGATSCENYLDVCCSAENRRTPDNIVTPRPVVRKGCGQRNRDGVGFRITGDKDNESQFGEFPWMVAILKEESVGGQTEKLNVYQCGGALIHPRVVLTAAHCVAGKEPQLLKVRAGEWDTQTKNEIFPHQDRQVDQYVIHEQYVPGSLKNDFALMLLSSPVKIIDNVDIVCLPEPDVVFDYTRCFASGWGKDIFGKEGHYQVILKRVELPIVPHDLCQQSLKGTRLGRHFVLDRSFICAGGEAGKDTCKGDGGSPLVCPLNADPTRYAQAGIVAWGIGCGENQVPGVYANVAYARIWIDQKMAQWGFDNSEYSFRQY</sequence>
<reference evidence="1" key="1">
    <citation type="submission" date="2023-04" db="EMBL/GenBank/DDBJ databases">
        <title>A chromosome-level genome assembly of the parasitoid wasp Eretmocerus hayati.</title>
        <authorList>
            <person name="Zhong Y."/>
            <person name="Liu S."/>
            <person name="Liu Y."/>
        </authorList>
    </citation>
    <scope>NUCLEOTIDE SEQUENCE</scope>
    <source>
        <strain evidence="1">ZJU_SS_LIU_2023</strain>
    </source>
</reference>
<proteinExistence type="predicted"/>
<accession>A0ACC2N128</accession>
<evidence type="ECO:0000313" key="1">
    <source>
        <dbReference type="EMBL" id="KAJ8664739.1"/>
    </source>
</evidence>
<keyword evidence="2" id="KW-1185">Reference proteome</keyword>
<evidence type="ECO:0000313" key="2">
    <source>
        <dbReference type="Proteomes" id="UP001239111"/>
    </source>
</evidence>
<name>A0ACC2N128_9HYME</name>